<evidence type="ECO:0000256" key="3">
    <source>
        <dbReference type="ARBA" id="ARBA00011881"/>
    </source>
</evidence>
<dbReference type="GO" id="GO:0046872">
    <property type="term" value="F:metal ion binding"/>
    <property type="evidence" value="ECO:0007669"/>
    <property type="project" value="UniProtKB-KW"/>
</dbReference>
<evidence type="ECO:0000256" key="4">
    <source>
        <dbReference type="ARBA" id="ARBA00022723"/>
    </source>
</evidence>
<evidence type="ECO:0000256" key="8">
    <source>
        <dbReference type="ARBA" id="ARBA00039113"/>
    </source>
</evidence>
<comment type="PTM">
    <text evidence="9">Carbamylation allows a single lysine to coordinate two divalent metal cations.</text>
</comment>
<reference evidence="12" key="1">
    <citation type="submission" date="2021-01" db="EMBL/GenBank/DDBJ databases">
        <authorList>
            <person name="Corre E."/>
            <person name="Pelletier E."/>
            <person name="Niang G."/>
            <person name="Scheremetjew M."/>
            <person name="Finn R."/>
            <person name="Kale V."/>
            <person name="Holt S."/>
            <person name="Cochrane G."/>
            <person name="Meng A."/>
            <person name="Brown T."/>
            <person name="Cohen L."/>
        </authorList>
    </citation>
    <scope>NUCLEOTIDE SEQUENCE</scope>
    <source>
        <strain evidence="12">WS</strain>
    </source>
</reference>
<dbReference type="EMBL" id="HBGD01003563">
    <property type="protein sequence ID" value="CAD9079702.1"/>
    <property type="molecule type" value="Transcribed_RNA"/>
</dbReference>
<sequence>MQLTHFLSLALLLIACIVASICANDSLKDIKVENVLLIRSGTIVNQDRTFQSDIIVADGKIVKVGNDLKVPEGARIVDAKGKYVVPGGIDPHVHLSLFFMGTVSADGYYTGTRAALAGGTTMLMDFAIPAPKGSHLEQYKAYRARADPEVTSDYGIHVGIVHWNDEVAKEMEVLVKEHGVNSFKVFMAYKGAFMLSDSDIYQVMKKAKELGAIVQVHAENGELVVEGQERIFNLGITGPEGHGLSRPAYVEGEATKRIATLAWAAGNVPLYVVHVMSQDAMDEVRRAKERGQRIVGEPIIAGLTLDDSHTYNKDWDYASRYVMSPPLRPKGHQEPLLRGLKSGILDILGTDHCSFSTEQKRMGREDFRKIPNGIASVEHRMNLLWQFVREGRLTPQEFVRATSARAAQVFNIYPRKGLIQEGSDADIAIIDPEAKQVISAKTHHHNVEHSAYEGKELEGVVTVTISRGKVVYENGKLNIEKGAGVFVETPAFSPYLYEGLERENVNFHTPKKVERAN</sequence>
<dbReference type="GO" id="GO:0005829">
    <property type="term" value="C:cytosol"/>
    <property type="evidence" value="ECO:0007669"/>
    <property type="project" value="TreeGrafter"/>
</dbReference>
<evidence type="ECO:0000256" key="10">
    <source>
        <dbReference type="SAM" id="SignalP"/>
    </source>
</evidence>
<evidence type="ECO:0000256" key="9">
    <source>
        <dbReference type="PIRSR" id="PIRSR611778-50"/>
    </source>
</evidence>
<feature type="modified residue" description="N6-carboxylysine" evidence="9">
    <location>
        <position position="184"/>
    </location>
</feature>
<keyword evidence="10" id="KW-0732">Signal</keyword>
<dbReference type="SUPFAM" id="SSF51338">
    <property type="entry name" value="Composite domain of metallo-dependent hydrolases"/>
    <property type="match status" value="1"/>
</dbReference>
<dbReference type="PANTHER" id="PTHR11647">
    <property type="entry name" value="HYDRANTOINASE/DIHYDROPYRIMIDINASE FAMILY MEMBER"/>
    <property type="match status" value="1"/>
</dbReference>
<protein>
    <recommendedName>
        <fullName evidence="8">dihydropyrimidinase</fullName>
        <ecNumber evidence="8">3.5.2.2</ecNumber>
    </recommendedName>
</protein>
<dbReference type="Gene3D" id="2.30.40.10">
    <property type="entry name" value="Urease, subunit C, domain 1"/>
    <property type="match status" value="1"/>
</dbReference>
<dbReference type="CDD" id="cd01314">
    <property type="entry name" value="D-HYD"/>
    <property type="match status" value="1"/>
</dbReference>
<organism evidence="12">
    <name type="scientific">Percolomonas cosmopolitus</name>
    <dbReference type="NCBI Taxonomy" id="63605"/>
    <lineage>
        <taxon>Eukaryota</taxon>
        <taxon>Discoba</taxon>
        <taxon>Heterolobosea</taxon>
        <taxon>Tetramitia</taxon>
        <taxon>Eutetramitia</taxon>
        <taxon>Percolomonadidae</taxon>
        <taxon>Percolomonas</taxon>
    </lineage>
</organism>
<evidence type="ECO:0000256" key="7">
    <source>
        <dbReference type="ARBA" id="ARBA00036696"/>
    </source>
</evidence>
<dbReference type="NCBIfam" id="TIGR02033">
    <property type="entry name" value="D-hydantoinase"/>
    <property type="match status" value="1"/>
</dbReference>
<evidence type="ECO:0000256" key="6">
    <source>
        <dbReference type="ARBA" id="ARBA00022833"/>
    </source>
</evidence>
<dbReference type="InterPro" id="IPR006680">
    <property type="entry name" value="Amidohydro-rel"/>
</dbReference>
<gene>
    <name evidence="12" type="ORF">PCOS0759_LOCUS2942</name>
</gene>
<evidence type="ECO:0000256" key="5">
    <source>
        <dbReference type="ARBA" id="ARBA00022801"/>
    </source>
</evidence>
<comment type="cofactor">
    <cofactor evidence="1">
        <name>Zn(2+)</name>
        <dbReference type="ChEBI" id="CHEBI:29105"/>
    </cofactor>
</comment>
<evidence type="ECO:0000259" key="11">
    <source>
        <dbReference type="Pfam" id="PF01979"/>
    </source>
</evidence>
<feature type="signal peptide" evidence="10">
    <location>
        <begin position="1"/>
        <end position="23"/>
    </location>
</feature>
<dbReference type="Gene3D" id="3.20.20.140">
    <property type="entry name" value="Metal-dependent hydrolases"/>
    <property type="match status" value="1"/>
</dbReference>
<keyword evidence="6" id="KW-0862">Zinc</keyword>
<evidence type="ECO:0000313" key="12">
    <source>
        <dbReference type="EMBL" id="CAD9079702.1"/>
    </source>
</evidence>
<dbReference type="AlphaFoldDB" id="A0A7S1KNB4"/>
<dbReference type="InterPro" id="IPR011778">
    <property type="entry name" value="Hydantoinase/dihydroPyrase"/>
</dbReference>
<feature type="chain" id="PRO_5030990663" description="dihydropyrimidinase" evidence="10">
    <location>
        <begin position="24"/>
        <end position="517"/>
    </location>
</feature>
<dbReference type="FunFam" id="3.20.20.140:FF:000001">
    <property type="entry name" value="Dihydropyrimidinase like 3"/>
    <property type="match status" value="1"/>
</dbReference>
<feature type="domain" description="Amidohydrolase-related" evidence="11">
    <location>
        <begin position="83"/>
        <end position="471"/>
    </location>
</feature>
<dbReference type="InterPro" id="IPR050378">
    <property type="entry name" value="Metallo-dep_Hydrolases_sf"/>
</dbReference>
<dbReference type="EC" id="3.5.2.2" evidence="8"/>
<dbReference type="GO" id="GO:0004157">
    <property type="term" value="F:dihydropyrimidinase activity"/>
    <property type="evidence" value="ECO:0007669"/>
    <property type="project" value="UniProtKB-EC"/>
</dbReference>
<dbReference type="InterPro" id="IPR032466">
    <property type="entry name" value="Metal_Hydrolase"/>
</dbReference>
<dbReference type="GO" id="GO:0006208">
    <property type="term" value="P:pyrimidine nucleobase catabolic process"/>
    <property type="evidence" value="ECO:0007669"/>
    <property type="project" value="TreeGrafter"/>
</dbReference>
<dbReference type="Pfam" id="PF01979">
    <property type="entry name" value="Amidohydro_1"/>
    <property type="match status" value="1"/>
</dbReference>
<evidence type="ECO:0000256" key="2">
    <source>
        <dbReference type="ARBA" id="ARBA00008829"/>
    </source>
</evidence>
<proteinExistence type="inferred from homology"/>
<keyword evidence="4" id="KW-0479">Metal-binding</keyword>
<dbReference type="SUPFAM" id="SSF51556">
    <property type="entry name" value="Metallo-dependent hydrolases"/>
    <property type="match status" value="1"/>
</dbReference>
<dbReference type="PANTHER" id="PTHR11647:SF1">
    <property type="entry name" value="COLLAPSIN RESPONSE MEDIATOR PROTEIN"/>
    <property type="match status" value="1"/>
</dbReference>
<name>A0A7S1KNB4_9EUKA</name>
<comment type="catalytic activity">
    <reaction evidence="7">
        <text>5,6-dihydrouracil + H2O = 3-(carbamoylamino)propanoate + H(+)</text>
        <dbReference type="Rhea" id="RHEA:16121"/>
        <dbReference type="ChEBI" id="CHEBI:11892"/>
        <dbReference type="ChEBI" id="CHEBI:15377"/>
        <dbReference type="ChEBI" id="CHEBI:15378"/>
        <dbReference type="ChEBI" id="CHEBI:15901"/>
        <dbReference type="EC" id="3.5.2.2"/>
    </reaction>
</comment>
<evidence type="ECO:0000256" key="1">
    <source>
        <dbReference type="ARBA" id="ARBA00001947"/>
    </source>
</evidence>
<comment type="subunit">
    <text evidence="3">Homotetramer.</text>
</comment>
<keyword evidence="5" id="KW-0378">Hydrolase</keyword>
<comment type="similarity">
    <text evidence="2">Belongs to the metallo-dependent hydrolases superfamily. Hydantoinase/dihydropyrimidinase family.</text>
</comment>
<accession>A0A7S1KNB4</accession>
<dbReference type="InterPro" id="IPR011059">
    <property type="entry name" value="Metal-dep_hydrolase_composite"/>
</dbReference>